<dbReference type="Pfam" id="PF05368">
    <property type="entry name" value="NmrA"/>
    <property type="match status" value="1"/>
</dbReference>
<evidence type="ECO:0000259" key="1">
    <source>
        <dbReference type="Pfam" id="PF05368"/>
    </source>
</evidence>
<dbReference type="Gene3D" id="3.40.50.720">
    <property type="entry name" value="NAD(P)-binding Rossmann-like Domain"/>
    <property type="match status" value="1"/>
</dbReference>
<accession>A0A399NGX6</accession>
<dbReference type="EMBL" id="QWEC01000421">
    <property type="protein sequence ID" value="RII93051.1"/>
    <property type="molecule type" value="Genomic_DNA"/>
</dbReference>
<dbReference type="InterPro" id="IPR036291">
    <property type="entry name" value="NAD(P)-bd_dom_sf"/>
</dbReference>
<dbReference type="InterPro" id="IPR008030">
    <property type="entry name" value="NmrA-like"/>
</dbReference>
<dbReference type="Proteomes" id="UP000266298">
    <property type="component" value="Unassembled WGS sequence"/>
</dbReference>
<feature type="domain" description="NmrA-like" evidence="1">
    <location>
        <begin position="13"/>
        <end position="50"/>
    </location>
</feature>
<feature type="non-terminal residue" evidence="2">
    <location>
        <position position="56"/>
    </location>
</feature>
<protein>
    <submittedName>
        <fullName evidence="2">NAD-dependent epimerase/dehydratase family protein</fullName>
    </submittedName>
</protein>
<evidence type="ECO:0000313" key="2">
    <source>
        <dbReference type="EMBL" id="RII93051.1"/>
    </source>
</evidence>
<proteinExistence type="predicted"/>
<organism evidence="2 3">
    <name type="scientific">Clavibacter michiganensis</name>
    <dbReference type="NCBI Taxonomy" id="28447"/>
    <lineage>
        <taxon>Bacteria</taxon>
        <taxon>Bacillati</taxon>
        <taxon>Actinomycetota</taxon>
        <taxon>Actinomycetes</taxon>
        <taxon>Micrococcales</taxon>
        <taxon>Microbacteriaceae</taxon>
        <taxon>Clavibacter</taxon>
    </lineage>
</organism>
<dbReference type="RefSeq" id="WP_119374261.1">
    <property type="nucleotide sequence ID" value="NZ_QWEC01000421.1"/>
</dbReference>
<reference evidence="2 3" key="1">
    <citation type="submission" date="2018-08" db="EMBL/GenBank/DDBJ databases">
        <title>Genome Sequence of Clavibacter michiganensis Subspecies type strains, and the Atypical Peach-Colored Strains Isolated from Tomato.</title>
        <authorList>
            <person name="Osdaghi E."/>
            <person name="Portier P."/>
            <person name="Briand M."/>
            <person name="Jacques M.-A."/>
        </authorList>
    </citation>
    <scope>NUCLEOTIDE SEQUENCE [LARGE SCALE GENOMIC DNA]</scope>
    <source>
        <strain evidence="2 3">CFBP 7493</strain>
    </source>
</reference>
<name>A0A399NGX6_9MICO</name>
<sequence length="56" mass="5577">MTTSSPTSASGPVVVAGATGDIGRRIVRELLAAGARVRVLTRPGSTAAAEAWGDDP</sequence>
<comment type="caution">
    <text evidence="2">The sequence shown here is derived from an EMBL/GenBank/DDBJ whole genome shotgun (WGS) entry which is preliminary data.</text>
</comment>
<dbReference type="AlphaFoldDB" id="A0A399NGX6"/>
<dbReference type="SUPFAM" id="SSF51735">
    <property type="entry name" value="NAD(P)-binding Rossmann-fold domains"/>
    <property type="match status" value="1"/>
</dbReference>
<gene>
    <name evidence="2" type="ORF">DZF96_15755</name>
</gene>
<evidence type="ECO:0000313" key="3">
    <source>
        <dbReference type="Proteomes" id="UP000266298"/>
    </source>
</evidence>